<dbReference type="SUPFAM" id="SSF53474">
    <property type="entry name" value="alpha/beta-Hydrolases"/>
    <property type="match status" value="1"/>
</dbReference>
<protein>
    <submittedName>
        <fullName evidence="1">Enterochelin esterase</fullName>
    </submittedName>
</protein>
<dbReference type="Gene3D" id="3.40.50.1820">
    <property type="entry name" value="alpha/beta hydrolase"/>
    <property type="match status" value="1"/>
</dbReference>
<dbReference type="PANTHER" id="PTHR48098:SF6">
    <property type="entry name" value="FERRI-BACILLIBACTIN ESTERASE BESA"/>
    <property type="match status" value="1"/>
</dbReference>
<dbReference type="AlphaFoldDB" id="A0A1H6CTQ0"/>
<dbReference type="InterPro" id="IPR000801">
    <property type="entry name" value="Esterase-like"/>
</dbReference>
<reference evidence="1 2" key="1">
    <citation type="submission" date="2016-10" db="EMBL/GenBank/DDBJ databases">
        <authorList>
            <person name="de Groot N.N."/>
        </authorList>
    </citation>
    <scope>NUCLEOTIDE SEQUENCE [LARGE SCALE GENOMIC DNA]</scope>
    <source>
        <strain evidence="1 2">CGMCC 4.2023</strain>
    </source>
</reference>
<evidence type="ECO:0000313" key="2">
    <source>
        <dbReference type="Proteomes" id="UP000236754"/>
    </source>
</evidence>
<sequence>MSITGELVTETFAYDGGRRVTAYVPPGAPEAVVFAGDGQLVPQWAAVLEAAADVPPTMVVGTHRAADETLRLHEYSPDFDPERFAAHEEFFVHDVPRWARSRFGLALPAERTAVFGVSAGGELALAVALRHPDLYGAVFCASPGAGFRPSAPLPTTLPRAYLVAGTSEPFFRENATRWAVALHDAGGDVVMTERSGSHGGAFWSEELPLMVRWAFGR</sequence>
<keyword evidence="2" id="KW-1185">Reference proteome</keyword>
<dbReference type="InterPro" id="IPR029058">
    <property type="entry name" value="AB_hydrolase_fold"/>
</dbReference>
<dbReference type="Pfam" id="PF00756">
    <property type="entry name" value="Esterase"/>
    <property type="match status" value="1"/>
</dbReference>
<evidence type="ECO:0000313" key="1">
    <source>
        <dbReference type="EMBL" id="SEG76380.1"/>
    </source>
</evidence>
<dbReference type="EMBL" id="FNVU01000010">
    <property type="protein sequence ID" value="SEG76380.1"/>
    <property type="molecule type" value="Genomic_DNA"/>
</dbReference>
<dbReference type="Proteomes" id="UP000236754">
    <property type="component" value="Unassembled WGS sequence"/>
</dbReference>
<dbReference type="PANTHER" id="PTHR48098">
    <property type="entry name" value="ENTEROCHELIN ESTERASE-RELATED"/>
    <property type="match status" value="1"/>
</dbReference>
<organism evidence="1 2">
    <name type="scientific">Actinacidiphila yanglinensis</name>
    <dbReference type="NCBI Taxonomy" id="310779"/>
    <lineage>
        <taxon>Bacteria</taxon>
        <taxon>Bacillati</taxon>
        <taxon>Actinomycetota</taxon>
        <taxon>Actinomycetes</taxon>
        <taxon>Kitasatosporales</taxon>
        <taxon>Streptomycetaceae</taxon>
        <taxon>Actinacidiphila</taxon>
    </lineage>
</organism>
<dbReference type="InterPro" id="IPR050583">
    <property type="entry name" value="Mycobacterial_A85_antigen"/>
</dbReference>
<name>A0A1H6CTQ0_9ACTN</name>
<dbReference type="OrthoDB" id="3670437at2"/>
<dbReference type="RefSeq" id="WP_103887873.1">
    <property type="nucleotide sequence ID" value="NZ_FNVU01000010.1"/>
</dbReference>
<proteinExistence type="predicted"/>
<accession>A0A1H6CTQ0</accession>
<gene>
    <name evidence="1" type="ORF">SAMN05216223_11083</name>
</gene>